<gene>
    <name evidence="2" type="ORF">QCA50_014381</name>
</gene>
<name>A0AAW0FPE5_9APHY</name>
<organism evidence="2 3">
    <name type="scientific">Cerrena zonata</name>
    <dbReference type="NCBI Taxonomy" id="2478898"/>
    <lineage>
        <taxon>Eukaryota</taxon>
        <taxon>Fungi</taxon>
        <taxon>Dikarya</taxon>
        <taxon>Basidiomycota</taxon>
        <taxon>Agaricomycotina</taxon>
        <taxon>Agaricomycetes</taxon>
        <taxon>Polyporales</taxon>
        <taxon>Cerrenaceae</taxon>
        <taxon>Cerrena</taxon>
    </lineage>
</organism>
<sequence length="124" mass="13757">MSPVIPFVPEDISSCDSARTLVAIMRDGTEALAGYYHRAGRMHRNINPNIFMIVKKDKPDELGLTKGGILLHMDEDPIYPWSKAWTREASEKTTSSNDGETNATQTDSSSSEKTQEDIESLPVD</sequence>
<protein>
    <submittedName>
        <fullName evidence="2">Uncharacterized protein</fullName>
    </submittedName>
</protein>
<accession>A0AAW0FPE5</accession>
<dbReference type="EMBL" id="JASBNA010000035">
    <property type="protein sequence ID" value="KAK7682581.1"/>
    <property type="molecule type" value="Genomic_DNA"/>
</dbReference>
<reference evidence="2 3" key="1">
    <citation type="submission" date="2022-09" db="EMBL/GenBank/DDBJ databases">
        <authorList>
            <person name="Palmer J.M."/>
        </authorList>
    </citation>
    <scope>NUCLEOTIDE SEQUENCE [LARGE SCALE GENOMIC DNA]</scope>
    <source>
        <strain evidence="2 3">DSM 7382</strain>
    </source>
</reference>
<dbReference type="AlphaFoldDB" id="A0AAW0FPE5"/>
<evidence type="ECO:0000313" key="3">
    <source>
        <dbReference type="Proteomes" id="UP001385951"/>
    </source>
</evidence>
<feature type="region of interest" description="Disordered" evidence="1">
    <location>
        <begin position="88"/>
        <end position="124"/>
    </location>
</feature>
<dbReference type="Proteomes" id="UP001385951">
    <property type="component" value="Unassembled WGS sequence"/>
</dbReference>
<keyword evidence="3" id="KW-1185">Reference proteome</keyword>
<feature type="compositionally biased region" description="Polar residues" evidence="1">
    <location>
        <begin position="92"/>
        <end position="112"/>
    </location>
</feature>
<evidence type="ECO:0000313" key="2">
    <source>
        <dbReference type="EMBL" id="KAK7682581.1"/>
    </source>
</evidence>
<proteinExistence type="predicted"/>
<comment type="caution">
    <text evidence="2">The sequence shown here is derived from an EMBL/GenBank/DDBJ whole genome shotgun (WGS) entry which is preliminary data.</text>
</comment>
<evidence type="ECO:0000256" key="1">
    <source>
        <dbReference type="SAM" id="MobiDB-lite"/>
    </source>
</evidence>